<evidence type="ECO:0000259" key="4">
    <source>
        <dbReference type="PROSITE" id="PS50106"/>
    </source>
</evidence>
<dbReference type="InterPro" id="IPR036034">
    <property type="entry name" value="PDZ_sf"/>
</dbReference>
<proteinExistence type="predicted"/>
<sequence length="406" mass="41562">MSPERSDSGMARLGARVWLGPVLALSSVAAAQGAAPQLSAPPTSPLPRLAAPPAGVDAAPKPLTQSEQKSLGSIFTKSRPGSLRLEQCPVTGSCEPPDGEPDGLGSAFVIESGANGTLALTAYHVVFGAKKLVAVTLDKTRYPVTVLGYDDGHDVALLRINVPTGRTLPVLPLAAAMPKVGQSALAIGNGGGDFLVSKTGRLTALNVAASRADFPPGTLELTAPLVPGDSGGPILNAQGEVMGIVSYISAMPTPFGIATRSSYAVPVTRNAPILAQLRGGLKVDAPVIGLLSFGDIADEYFGPLGLGSLPGAVFTSVTKGSPADQAGLRPLKPLKTDQNGTPTRLSGDVITAINGLRIHNFDELLSAVRARRVGDVIKLSVVRDGKPIPDLSLKLGPRTLTAGEQP</sequence>
<dbReference type="Gene3D" id="2.40.10.120">
    <property type="match status" value="1"/>
</dbReference>
<evidence type="ECO:0000313" key="6">
    <source>
        <dbReference type="Proteomes" id="UP001060261"/>
    </source>
</evidence>
<dbReference type="SMART" id="SM00228">
    <property type="entry name" value="PDZ"/>
    <property type="match status" value="1"/>
</dbReference>
<keyword evidence="6" id="KW-1185">Reference proteome</keyword>
<reference evidence="5" key="1">
    <citation type="submission" date="2022-09" db="EMBL/GenBank/DDBJ databases">
        <title>genome sequence of Deinococcus rubellus.</title>
        <authorList>
            <person name="Srinivasan S."/>
        </authorList>
    </citation>
    <scope>NUCLEOTIDE SEQUENCE</scope>
    <source>
        <strain evidence="5">Ant6</strain>
    </source>
</reference>
<evidence type="ECO:0000256" key="1">
    <source>
        <dbReference type="ARBA" id="ARBA00022670"/>
    </source>
</evidence>
<accession>A0ABY5YF03</accession>
<feature type="compositionally biased region" description="Polar residues" evidence="3">
    <location>
        <begin position="63"/>
        <end position="76"/>
    </location>
</feature>
<dbReference type="Pfam" id="PF13180">
    <property type="entry name" value="PDZ_2"/>
    <property type="match status" value="1"/>
</dbReference>
<dbReference type="PANTHER" id="PTHR43343:SF3">
    <property type="entry name" value="PROTEASE DO-LIKE 8, CHLOROPLASTIC"/>
    <property type="match status" value="1"/>
</dbReference>
<dbReference type="InterPro" id="IPR051201">
    <property type="entry name" value="Chloro_Bact_Ser_Proteases"/>
</dbReference>
<evidence type="ECO:0000313" key="5">
    <source>
        <dbReference type="EMBL" id="UWX63618.1"/>
    </source>
</evidence>
<organism evidence="5 6">
    <name type="scientific">Deinococcus rubellus</name>
    <dbReference type="NCBI Taxonomy" id="1889240"/>
    <lineage>
        <taxon>Bacteria</taxon>
        <taxon>Thermotogati</taxon>
        <taxon>Deinococcota</taxon>
        <taxon>Deinococci</taxon>
        <taxon>Deinococcales</taxon>
        <taxon>Deinococcaceae</taxon>
        <taxon>Deinococcus</taxon>
    </lineage>
</organism>
<protein>
    <submittedName>
        <fullName evidence="5">S1C family serine protease</fullName>
    </submittedName>
</protein>
<dbReference type="PROSITE" id="PS50106">
    <property type="entry name" value="PDZ"/>
    <property type="match status" value="1"/>
</dbReference>
<dbReference type="PANTHER" id="PTHR43343">
    <property type="entry name" value="PEPTIDASE S12"/>
    <property type="match status" value="1"/>
</dbReference>
<keyword evidence="2" id="KW-0378">Hydrolase</keyword>
<dbReference type="InterPro" id="IPR001940">
    <property type="entry name" value="Peptidase_S1C"/>
</dbReference>
<feature type="domain" description="PDZ" evidence="4">
    <location>
        <begin position="302"/>
        <end position="385"/>
    </location>
</feature>
<dbReference type="SUPFAM" id="SSF50494">
    <property type="entry name" value="Trypsin-like serine proteases"/>
    <property type="match status" value="1"/>
</dbReference>
<dbReference type="Pfam" id="PF13365">
    <property type="entry name" value="Trypsin_2"/>
    <property type="match status" value="1"/>
</dbReference>
<keyword evidence="1 5" id="KW-0645">Protease</keyword>
<feature type="region of interest" description="Disordered" evidence="3">
    <location>
        <begin position="33"/>
        <end position="76"/>
    </location>
</feature>
<dbReference type="PRINTS" id="PR00834">
    <property type="entry name" value="PROTEASES2C"/>
</dbReference>
<dbReference type="RefSeq" id="WP_260559902.1">
    <property type="nucleotide sequence ID" value="NZ_BAABEC010000074.1"/>
</dbReference>
<dbReference type="EMBL" id="CP104213">
    <property type="protein sequence ID" value="UWX63618.1"/>
    <property type="molecule type" value="Genomic_DNA"/>
</dbReference>
<dbReference type="Gene3D" id="2.30.42.10">
    <property type="match status" value="1"/>
</dbReference>
<dbReference type="SUPFAM" id="SSF50156">
    <property type="entry name" value="PDZ domain-like"/>
    <property type="match status" value="1"/>
</dbReference>
<dbReference type="GO" id="GO:0006508">
    <property type="term" value="P:proteolysis"/>
    <property type="evidence" value="ECO:0007669"/>
    <property type="project" value="UniProtKB-KW"/>
</dbReference>
<dbReference type="InterPro" id="IPR009003">
    <property type="entry name" value="Peptidase_S1_PA"/>
</dbReference>
<dbReference type="GO" id="GO:0008233">
    <property type="term" value="F:peptidase activity"/>
    <property type="evidence" value="ECO:0007669"/>
    <property type="project" value="UniProtKB-KW"/>
</dbReference>
<gene>
    <name evidence="5" type="ORF">N0D28_12890</name>
</gene>
<dbReference type="InterPro" id="IPR001478">
    <property type="entry name" value="PDZ"/>
</dbReference>
<dbReference type="Proteomes" id="UP001060261">
    <property type="component" value="Chromosome"/>
</dbReference>
<dbReference type="CDD" id="cd06779">
    <property type="entry name" value="cpPDZ_Deg_HtrA-like"/>
    <property type="match status" value="1"/>
</dbReference>
<name>A0ABY5YF03_9DEIO</name>
<evidence type="ECO:0000256" key="2">
    <source>
        <dbReference type="ARBA" id="ARBA00022801"/>
    </source>
</evidence>
<evidence type="ECO:0000256" key="3">
    <source>
        <dbReference type="SAM" id="MobiDB-lite"/>
    </source>
</evidence>